<feature type="coiled-coil region" evidence="1">
    <location>
        <begin position="208"/>
        <end position="235"/>
    </location>
</feature>
<protein>
    <submittedName>
        <fullName evidence="4">Uncharacterized protein</fullName>
    </submittedName>
</protein>
<name>A0A5S6QZQ8_TRIMR</name>
<evidence type="ECO:0000256" key="2">
    <source>
        <dbReference type="SAM" id="MobiDB-lite"/>
    </source>
</evidence>
<dbReference type="Proteomes" id="UP000046395">
    <property type="component" value="Unassembled WGS sequence"/>
</dbReference>
<reference evidence="4" key="1">
    <citation type="submission" date="2019-12" db="UniProtKB">
        <authorList>
            <consortium name="WormBaseParasite"/>
        </authorList>
    </citation>
    <scope>IDENTIFICATION</scope>
</reference>
<feature type="compositionally biased region" description="Acidic residues" evidence="2">
    <location>
        <begin position="49"/>
        <end position="76"/>
    </location>
</feature>
<proteinExistence type="predicted"/>
<feature type="region of interest" description="Disordered" evidence="2">
    <location>
        <begin position="1"/>
        <end position="94"/>
    </location>
</feature>
<dbReference type="AlphaFoldDB" id="A0A5S6QZQ8"/>
<dbReference type="WBParaSite" id="TMUE_3000012740.1">
    <property type="protein sequence ID" value="TMUE_3000012740.1"/>
    <property type="gene ID" value="WBGene00294905"/>
</dbReference>
<organism evidence="3 4">
    <name type="scientific">Trichuris muris</name>
    <name type="common">Mouse whipworm</name>
    <dbReference type="NCBI Taxonomy" id="70415"/>
    <lineage>
        <taxon>Eukaryota</taxon>
        <taxon>Metazoa</taxon>
        <taxon>Ecdysozoa</taxon>
        <taxon>Nematoda</taxon>
        <taxon>Enoplea</taxon>
        <taxon>Dorylaimia</taxon>
        <taxon>Trichinellida</taxon>
        <taxon>Trichuridae</taxon>
        <taxon>Trichuris</taxon>
    </lineage>
</organism>
<evidence type="ECO:0000313" key="3">
    <source>
        <dbReference type="Proteomes" id="UP000046395"/>
    </source>
</evidence>
<evidence type="ECO:0000313" key="4">
    <source>
        <dbReference type="WBParaSite" id="TMUE_3000012740.1"/>
    </source>
</evidence>
<evidence type="ECO:0000256" key="1">
    <source>
        <dbReference type="SAM" id="Coils"/>
    </source>
</evidence>
<accession>A0A5S6QZQ8</accession>
<keyword evidence="1" id="KW-0175">Coiled coil</keyword>
<sequence length="271" mass="30622">MDEPVTEGEAGSRNKLKTDEDEEGRREVTVRQRRKAALRFNYAALEDSVSSDESEDETYVPDGEEGEDVTSEDEAIPDNKVTDDRSTNRSDGLGDQLTKYHEAFKLAICGVPPDDVVQRAADQRSKRARALTKVAPSFSQAYLQHFTRKVECINELGTSIARAEKLLLECRLATELLKRRADRSRFRTVLGELGEIGSLLESFGVTNVRTSREDLKKMQARVDQMRTEIKEKEVEQKIMTFRYCDRANKLSRLVKAATSLLTVSTTKLLVL</sequence>
<keyword evidence="3" id="KW-1185">Reference proteome</keyword>
<feature type="compositionally biased region" description="Basic and acidic residues" evidence="2">
    <location>
        <begin position="10"/>
        <end position="30"/>
    </location>
</feature>